<dbReference type="Gene3D" id="1.10.10.60">
    <property type="entry name" value="Homeodomain-like"/>
    <property type="match status" value="1"/>
</dbReference>
<organism evidence="5 6">
    <name type="scientific">Sulfurospirillum halorespirans DSM 13726</name>
    <dbReference type="NCBI Taxonomy" id="1193502"/>
    <lineage>
        <taxon>Bacteria</taxon>
        <taxon>Pseudomonadati</taxon>
        <taxon>Campylobacterota</taxon>
        <taxon>Epsilonproteobacteria</taxon>
        <taxon>Campylobacterales</taxon>
        <taxon>Sulfurospirillaceae</taxon>
        <taxon>Sulfurospirillum</taxon>
    </lineage>
</organism>
<dbReference type="GO" id="GO:0003700">
    <property type="term" value="F:DNA-binding transcription factor activity"/>
    <property type="evidence" value="ECO:0007669"/>
    <property type="project" value="InterPro"/>
</dbReference>
<dbReference type="Pfam" id="PF12833">
    <property type="entry name" value="HTH_18"/>
    <property type="match status" value="1"/>
</dbReference>
<dbReference type="InterPro" id="IPR009057">
    <property type="entry name" value="Homeodomain-like_sf"/>
</dbReference>
<dbReference type="PANTHER" id="PTHR43280:SF32">
    <property type="entry name" value="TRANSCRIPTIONAL REGULATORY PROTEIN"/>
    <property type="match status" value="1"/>
</dbReference>
<evidence type="ECO:0000313" key="5">
    <source>
        <dbReference type="EMBL" id="AOO64945.1"/>
    </source>
</evidence>
<evidence type="ECO:0000256" key="2">
    <source>
        <dbReference type="ARBA" id="ARBA00023125"/>
    </source>
</evidence>
<dbReference type="SMART" id="SM00342">
    <property type="entry name" value="HTH_ARAC"/>
    <property type="match status" value="1"/>
</dbReference>
<evidence type="ECO:0000256" key="3">
    <source>
        <dbReference type="ARBA" id="ARBA00023163"/>
    </source>
</evidence>
<dbReference type="EMBL" id="CP017111">
    <property type="protein sequence ID" value="AOO64945.1"/>
    <property type="molecule type" value="Genomic_DNA"/>
</dbReference>
<accession>A0A1D7TIV0</accession>
<dbReference type="InterPro" id="IPR018060">
    <property type="entry name" value="HTH_AraC"/>
</dbReference>
<dbReference type="STRING" id="1193502.SHALO_1165"/>
<dbReference type="Proteomes" id="UP000094609">
    <property type="component" value="Chromosome"/>
</dbReference>
<keyword evidence="2" id="KW-0238">DNA-binding</keyword>
<keyword evidence="6" id="KW-1185">Reference proteome</keyword>
<feature type="domain" description="HTH araC/xylS-type" evidence="4">
    <location>
        <begin position="208"/>
        <end position="306"/>
    </location>
</feature>
<name>A0A1D7TIV0_9BACT</name>
<keyword evidence="3" id="KW-0804">Transcription</keyword>
<protein>
    <recommendedName>
        <fullName evidence="4">HTH araC/xylS-type domain-containing protein</fullName>
    </recommendedName>
</protein>
<reference evidence="6" key="1">
    <citation type="submission" date="2016-08" db="EMBL/GenBank/DDBJ databases">
        <title>Complete genome sequence of the organohalide-respiring Epsilonproteobacterium Sulfurospirillum halorespirans.</title>
        <authorList>
            <person name="Goris T."/>
            <person name="Zimmermann J."/>
            <person name="Schenz B."/>
            <person name="Lemos M."/>
            <person name="Hackermueller J."/>
            <person name="Diekert G."/>
        </authorList>
    </citation>
    <scope>NUCLEOTIDE SEQUENCE [LARGE SCALE GENOMIC DNA]</scope>
    <source>
        <strain>DSM 13726</strain>
        <strain evidence="6">PCE-M2</strain>
    </source>
</reference>
<dbReference type="PANTHER" id="PTHR43280">
    <property type="entry name" value="ARAC-FAMILY TRANSCRIPTIONAL REGULATOR"/>
    <property type="match status" value="1"/>
</dbReference>
<sequence>MNTSTHSLLTMEQVLKVYEGFHKKNPTFGMDVLADNFSPKDIVMLHNDIQGKKGFPIRFDFFALFLCLDGKAKNSVNQYTFDISKSSLQLILPGSIFSFETYAEKSEYYILLFNKNVLFSHQHDNKAIQDLITFHEHSINPILLPSNMFTQVKTLYEHIHLETKSENSDYKEMVRLYILEMLYILKRGKLLNQHVNVQAHTRAEQITSHYLELIEKHFITQKSVKGYADMLNITSKHLSETVKVTTQKSALYFIHVRIIKEMVYLLTYTDYSIKQITSTLNFNTQTTCSRFFRQYYKMSLKQYRLNIKL</sequence>
<gene>
    <name evidence="5" type="ORF">SHALO_1165</name>
</gene>
<evidence type="ECO:0000313" key="6">
    <source>
        <dbReference type="Proteomes" id="UP000094609"/>
    </source>
</evidence>
<dbReference type="RefSeq" id="WP_084010756.1">
    <property type="nucleotide sequence ID" value="NZ_CP017111.1"/>
</dbReference>
<dbReference type="GO" id="GO:0043565">
    <property type="term" value="F:sequence-specific DNA binding"/>
    <property type="evidence" value="ECO:0007669"/>
    <property type="project" value="InterPro"/>
</dbReference>
<dbReference type="SUPFAM" id="SSF51215">
    <property type="entry name" value="Regulatory protein AraC"/>
    <property type="match status" value="1"/>
</dbReference>
<dbReference type="PROSITE" id="PS01124">
    <property type="entry name" value="HTH_ARAC_FAMILY_2"/>
    <property type="match status" value="1"/>
</dbReference>
<evidence type="ECO:0000256" key="1">
    <source>
        <dbReference type="ARBA" id="ARBA00023015"/>
    </source>
</evidence>
<evidence type="ECO:0000259" key="4">
    <source>
        <dbReference type="PROSITE" id="PS01124"/>
    </source>
</evidence>
<keyword evidence="1" id="KW-0805">Transcription regulation</keyword>
<dbReference type="AlphaFoldDB" id="A0A1D7TIV0"/>
<dbReference type="InterPro" id="IPR037923">
    <property type="entry name" value="HTH-like"/>
</dbReference>
<proteinExistence type="predicted"/>
<dbReference type="SUPFAM" id="SSF46689">
    <property type="entry name" value="Homeodomain-like"/>
    <property type="match status" value="1"/>
</dbReference>
<dbReference type="KEGG" id="shal:SHALO_1165"/>